<dbReference type="SUPFAM" id="SSF63829">
    <property type="entry name" value="Calcium-dependent phosphotriesterase"/>
    <property type="match status" value="4"/>
</dbReference>
<accession>A0AAN2BKC7</accession>
<evidence type="ECO:0000313" key="7">
    <source>
        <dbReference type="Proteomes" id="UP001320119"/>
    </source>
</evidence>
<dbReference type="InterPro" id="IPR015943">
    <property type="entry name" value="WD40/YVTN_repeat-like_dom_sf"/>
</dbReference>
<dbReference type="CDD" id="cd01949">
    <property type="entry name" value="GGDEF"/>
    <property type="match status" value="1"/>
</dbReference>
<dbReference type="PANTHER" id="PTHR43547">
    <property type="entry name" value="TWO-COMPONENT HISTIDINE KINASE"/>
    <property type="match status" value="1"/>
</dbReference>
<dbReference type="Pfam" id="PF00990">
    <property type="entry name" value="GGDEF"/>
    <property type="match status" value="1"/>
</dbReference>
<keyword evidence="4" id="KW-0812">Transmembrane</keyword>
<dbReference type="InterPro" id="IPR043128">
    <property type="entry name" value="Rev_trsase/Diguanyl_cyclase"/>
</dbReference>
<keyword evidence="7" id="KW-1185">Reference proteome</keyword>
<dbReference type="InterPro" id="IPR029787">
    <property type="entry name" value="Nucleotide_cyclase"/>
</dbReference>
<dbReference type="InterPro" id="IPR011123">
    <property type="entry name" value="Y_Y_Y"/>
</dbReference>
<sequence length="1165" mass="131407">MLSSLTWLVTGIVILWPARAIAFRLITVTCLALIGAPAIAESAPVDSAVAEQSRKTQRKPLNMDLHFYEDPALGTLGQVLAMAQDRQGFMWFGGKNGLARLDGYSIQLFQHSNLDQTSISTNTVNDLAVDNNGDLWVATYWGLNRFDPALERFERFMFDPEDPRGLSHNSVLNLKYTEAGELWVGTEGGGLLRFNPAGNDFDRFVYDINDEFSLSGNIISSIEEGPDGLLWVGIKDGGIDILNPKTRQVVRRLRHADNDPQSLSQNHATSIARAPSGDMWVGTYYGLNRYLGDGKFDSFFADYNNPNALGSSNVNRILASAENIWIGTGDKGLMLYQPDTNDFDQYFSGSDAKSTSLSALFYDASGGLWIAFSPAGVARADRYSAAFQIYQHEPANPNSLSYTDVLSLAEDEERNLWVGTRKCLNYLDFSLDKITRYMHDDEDPSSLPSSMVSAVALDKDKSVWVGTAWGGVGRLDPVTQKFRRYMPENDNPNSLVNREAWSLSIDSLDRLWVGSNMGGLHRYRPQSDDFVRYHFREPGKSTSGRALDIEEDDRGAFWLSTDDGLFRLAREHQNLGSDSANNQAPTESYFEYFAQLGDHVIKPSIPVIRDTFQDSHGNIWLGTEGGGVNVWYRAENTFHVYGMQEGLAHDSVSSIVEDDDGFIWMSTGGGISRFDPITKNFKTFTKENGLKSNIFNHPAGLKTAAGQIAFGGVGGLTIVDPTLIFTNHYQAPLRMTAFYLFNLPVKVDNPFYSNTNAGEAKFLEKSLAYSESPTSDFTLAQSISYTEEITLRHDQSVFTFEFSLLNFDITEKNHYAYKLEGFDEHWTYAKTNRAATYTNLDSGEYTFRVRASNNEGIWMDQELSVALFILPPWWQTWWAYLIYCMAFMSFFLGIIYSQYARRQFVEAQNKLLEDKIIERTKELKAKNQELEVAYKNMEDASYSDQLTGLRNRRYFYDAIAIDVAKVARNYYGFDDSQEAALAADSLIFYLVDIDHFKSVNDRYGHAHGDSVLKKIAEVLSDTCRDSDMVIRWGGEEFLIVCRYVSRKSADVMAERLRKAIDNISFELDDELVIQRSCSIGYACYPFDAYDVKAVTMEQTIDIADWCLYKVKNSGRNGWAGLMLNQPLHADATDFMQRLDEFIDNNKVTLISNRIASSDSPLHLRH</sequence>
<dbReference type="InterPro" id="IPR013783">
    <property type="entry name" value="Ig-like_fold"/>
</dbReference>
<evidence type="ECO:0000256" key="2">
    <source>
        <dbReference type="ARBA" id="ARBA00022553"/>
    </source>
</evidence>
<comment type="cofactor">
    <cofactor evidence="1">
        <name>Mg(2+)</name>
        <dbReference type="ChEBI" id="CHEBI:18420"/>
    </cofactor>
</comment>
<dbReference type="RefSeq" id="WP_236981791.1">
    <property type="nucleotide sequence ID" value="NZ_AP023086.1"/>
</dbReference>
<keyword evidence="4" id="KW-1133">Transmembrane helix</keyword>
<dbReference type="Gene3D" id="2.130.10.10">
    <property type="entry name" value="YVTN repeat-like/Quinoprotein amine dehydrogenase"/>
    <property type="match status" value="2"/>
</dbReference>
<gene>
    <name evidence="6" type="ORF">MARGE09_P2046</name>
</gene>
<dbReference type="Gene3D" id="3.30.70.270">
    <property type="match status" value="1"/>
</dbReference>
<name>A0AAN2BKC7_9GAMM</name>
<evidence type="ECO:0000256" key="1">
    <source>
        <dbReference type="ARBA" id="ARBA00001946"/>
    </source>
</evidence>
<dbReference type="NCBIfam" id="TIGR00254">
    <property type="entry name" value="GGDEF"/>
    <property type="match status" value="1"/>
</dbReference>
<dbReference type="SUPFAM" id="SSF55073">
    <property type="entry name" value="Nucleotide cyclase"/>
    <property type="match status" value="1"/>
</dbReference>
<evidence type="ECO:0000256" key="4">
    <source>
        <dbReference type="SAM" id="Phobius"/>
    </source>
</evidence>
<dbReference type="Pfam" id="PF07495">
    <property type="entry name" value="Y_Y_Y"/>
    <property type="match status" value="1"/>
</dbReference>
<evidence type="ECO:0000259" key="5">
    <source>
        <dbReference type="PROSITE" id="PS50887"/>
    </source>
</evidence>
<dbReference type="PANTHER" id="PTHR43547:SF2">
    <property type="entry name" value="HYBRID SIGNAL TRANSDUCTION HISTIDINE KINASE C"/>
    <property type="match status" value="1"/>
</dbReference>
<keyword evidence="3" id="KW-0175">Coiled coil</keyword>
<dbReference type="FunFam" id="3.30.70.270:FF:000001">
    <property type="entry name" value="Diguanylate cyclase domain protein"/>
    <property type="match status" value="1"/>
</dbReference>
<dbReference type="Pfam" id="PF07494">
    <property type="entry name" value="Reg_prop"/>
    <property type="match status" value="4"/>
</dbReference>
<keyword evidence="4" id="KW-0472">Membrane</keyword>
<dbReference type="FunFam" id="2.60.40.10:FF:000791">
    <property type="entry name" value="Two-component system sensor histidine kinase/response regulator"/>
    <property type="match status" value="1"/>
</dbReference>
<dbReference type="EMBL" id="AP023086">
    <property type="protein sequence ID" value="BCD97845.1"/>
    <property type="molecule type" value="Genomic_DNA"/>
</dbReference>
<dbReference type="SMART" id="SM00267">
    <property type="entry name" value="GGDEF"/>
    <property type="match status" value="1"/>
</dbReference>
<dbReference type="GO" id="GO:0000155">
    <property type="term" value="F:phosphorelay sensor kinase activity"/>
    <property type="evidence" value="ECO:0007669"/>
    <property type="project" value="TreeGrafter"/>
</dbReference>
<proteinExistence type="predicted"/>
<organism evidence="6 7">
    <name type="scientific">Marinagarivorans cellulosilyticus</name>
    <dbReference type="NCBI Taxonomy" id="2721545"/>
    <lineage>
        <taxon>Bacteria</taxon>
        <taxon>Pseudomonadati</taxon>
        <taxon>Pseudomonadota</taxon>
        <taxon>Gammaproteobacteria</taxon>
        <taxon>Cellvibrionales</taxon>
        <taxon>Cellvibrionaceae</taxon>
        <taxon>Marinagarivorans</taxon>
    </lineage>
</organism>
<feature type="transmembrane region" description="Helical" evidence="4">
    <location>
        <begin position="877"/>
        <end position="896"/>
    </location>
</feature>
<protein>
    <recommendedName>
        <fullName evidence="5">GGDEF domain-containing protein</fullName>
    </recommendedName>
</protein>
<dbReference type="KEGG" id="marq:MARGE09_P2046"/>
<dbReference type="Proteomes" id="UP001320119">
    <property type="component" value="Chromosome"/>
</dbReference>
<dbReference type="Gene3D" id="2.60.40.10">
    <property type="entry name" value="Immunoglobulins"/>
    <property type="match status" value="1"/>
</dbReference>
<keyword evidence="2" id="KW-0597">Phosphoprotein</keyword>
<evidence type="ECO:0000256" key="3">
    <source>
        <dbReference type="SAM" id="Coils"/>
    </source>
</evidence>
<dbReference type="InterPro" id="IPR011110">
    <property type="entry name" value="Reg_prop"/>
</dbReference>
<dbReference type="AlphaFoldDB" id="A0AAN2BKC7"/>
<reference evidence="6 7" key="1">
    <citation type="journal article" date="2022" name="IScience">
        <title>An ultrasensitive nanofiber-based assay for enzymatic hydrolysis and deep-sea microbial degradation of cellulose.</title>
        <authorList>
            <person name="Tsudome M."/>
            <person name="Tachioka M."/>
            <person name="Miyazaki M."/>
            <person name="Uchimura K."/>
            <person name="Tsuda M."/>
            <person name="Takaki Y."/>
            <person name="Deguchi S."/>
        </authorList>
    </citation>
    <scope>NUCLEOTIDE SEQUENCE [LARGE SCALE GENOMIC DNA]</scope>
    <source>
        <strain evidence="6 7">GE09</strain>
    </source>
</reference>
<dbReference type="InterPro" id="IPR000160">
    <property type="entry name" value="GGDEF_dom"/>
</dbReference>
<feature type="coiled-coil region" evidence="3">
    <location>
        <begin position="909"/>
        <end position="940"/>
    </location>
</feature>
<feature type="domain" description="GGDEF" evidence="5">
    <location>
        <begin position="984"/>
        <end position="1123"/>
    </location>
</feature>
<dbReference type="PROSITE" id="PS50887">
    <property type="entry name" value="GGDEF"/>
    <property type="match status" value="1"/>
</dbReference>
<evidence type="ECO:0000313" key="6">
    <source>
        <dbReference type="EMBL" id="BCD97845.1"/>
    </source>
</evidence>